<protein>
    <recommendedName>
        <fullName evidence="3">Urease accessory protein UreF</fullName>
    </recommendedName>
</protein>
<comment type="similarity">
    <text evidence="3">Belongs to the UreF family.</text>
</comment>
<sequence>MSTRRRMAEGASEVESGSENAAAALVTLQYWLSPAFPVGAFAYSHGLERAVAAGWVHDRESLKAWLDALLLCGSFRADAVLFAAAFRARKAGNAAELSQIAELAEALAPSQERHLETMAQGRAFAEATGGAARPWPVAIGAEAADLDIGLLTAVASFLQAAIVNLCSAAQRSVPIGQTDALAVVMGLHGDAVQTAAWAAAADLAELGSATFFSDIASMQHEVQETRLFRS</sequence>
<dbReference type="GO" id="GO:0005737">
    <property type="term" value="C:cytoplasm"/>
    <property type="evidence" value="ECO:0007669"/>
    <property type="project" value="UniProtKB-SubCell"/>
</dbReference>
<reference evidence="5" key="1">
    <citation type="submission" date="2016-10" db="EMBL/GenBank/DDBJ databases">
        <authorList>
            <person name="Varghese N."/>
            <person name="Submissions S."/>
        </authorList>
    </citation>
    <scope>NUCLEOTIDE SEQUENCE [LARGE SCALE GENOMIC DNA]</scope>
    <source>
        <strain evidence="5">DSM 2698</strain>
    </source>
</reference>
<keyword evidence="2 3" id="KW-0143">Chaperone</keyword>
<gene>
    <name evidence="3" type="primary">ureF</name>
    <name evidence="4" type="ORF">SAMN03080610_00776</name>
</gene>
<dbReference type="PANTHER" id="PTHR33620">
    <property type="entry name" value="UREASE ACCESSORY PROTEIN F"/>
    <property type="match status" value="1"/>
</dbReference>
<dbReference type="Pfam" id="PF01730">
    <property type="entry name" value="UreF"/>
    <property type="match status" value="1"/>
</dbReference>
<evidence type="ECO:0000313" key="5">
    <source>
        <dbReference type="Proteomes" id="UP000199347"/>
    </source>
</evidence>
<dbReference type="PANTHER" id="PTHR33620:SF1">
    <property type="entry name" value="UREASE ACCESSORY PROTEIN F"/>
    <property type="match status" value="1"/>
</dbReference>
<evidence type="ECO:0000256" key="2">
    <source>
        <dbReference type="ARBA" id="ARBA00023186"/>
    </source>
</evidence>
<dbReference type="Proteomes" id="UP000199347">
    <property type="component" value="Unassembled WGS sequence"/>
</dbReference>
<evidence type="ECO:0000256" key="3">
    <source>
        <dbReference type="HAMAP-Rule" id="MF_01385"/>
    </source>
</evidence>
<keyword evidence="3" id="KW-0963">Cytoplasm</keyword>
<comment type="subunit">
    <text evidence="3">UreD, UreF and UreG form a complex that acts as a GTP-hydrolysis-dependent molecular chaperone, activating the urease apoprotein by helping to assemble the nickel containing metallocenter of UreC. The UreE protein probably delivers the nickel.</text>
</comment>
<dbReference type="HAMAP" id="MF_01385">
    <property type="entry name" value="UreF"/>
    <property type="match status" value="1"/>
</dbReference>
<evidence type="ECO:0000256" key="1">
    <source>
        <dbReference type="ARBA" id="ARBA00022988"/>
    </source>
</evidence>
<evidence type="ECO:0000313" key="4">
    <source>
        <dbReference type="EMBL" id="SCZ25327.1"/>
    </source>
</evidence>
<dbReference type="GO" id="GO:0016151">
    <property type="term" value="F:nickel cation binding"/>
    <property type="evidence" value="ECO:0007669"/>
    <property type="project" value="UniProtKB-UniRule"/>
</dbReference>
<comment type="function">
    <text evidence="3">Required for maturation of urease via the functional incorporation of the urease nickel metallocenter.</text>
</comment>
<dbReference type="InterPro" id="IPR038277">
    <property type="entry name" value="UreF_sf"/>
</dbReference>
<name>A0A1G5MJB4_AFIMA</name>
<keyword evidence="1 3" id="KW-0996">Nickel insertion</keyword>
<dbReference type="InterPro" id="IPR002639">
    <property type="entry name" value="UreF"/>
</dbReference>
<dbReference type="PIRSF" id="PIRSF009467">
    <property type="entry name" value="Ureas_acces_UreF"/>
    <property type="match status" value="1"/>
</dbReference>
<dbReference type="Gene3D" id="1.10.4190.10">
    <property type="entry name" value="Urease accessory protein UreF"/>
    <property type="match status" value="1"/>
</dbReference>
<keyword evidence="5" id="KW-1185">Reference proteome</keyword>
<accession>A0A1G5MJB4</accession>
<dbReference type="AlphaFoldDB" id="A0A1G5MJB4"/>
<dbReference type="STRING" id="1120955.SAMN03080610_00776"/>
<dbReference type="RefSeq" id="WP_244665294.1">
    <property type="nucleotide sequence ID" value="NZ_NRSE01000005.1"/>
</dbReference>
<comment type="subcellular location">
    <subcellularLocation>
        <location evidence="3">Cytoplasm</location>
    </subcellularLocation>
</comment>
<proteinExistence type="inferred from homology"/>
<dbReference type="EMBL" id="FMVW01000001">
    <property type="protein sequence ID" value="SCZ25327.1"/>
    <property type="molecule type" value="Genomic_DNA"/>
</dbReference>
<organism evidence="4 5">
    <name type="scientific">Afifella marina DSM 2698</name>
    <dbReference type="NCBI Taxonomy" id="1120955"/>
    <lineage>
        <taxon>Bacteria</taxon>
        <taxon>Pseudomonadati</taxon>
        <taxon>Pseudomonadota</taxon>
        <taxon>Alphaproteobacteria</taxon>
        <taxon>Hyphomicrobiales</taxon>
        <taxon>Afifellaceae</taxon>
        <taxon>Afifella</taxon>
    </lineage>
</organism>